<organism evidence="1 2">
    <name type="scientific">Candidatus Woesebacteria bacterium GW2011_GWA1_41_7</name>
    <dbReference type="NCBI Taxonomy" id="1618556"/>
    <lineage>
        <taxon>Bacteria</taxon>
        <taxon>Candidatus Woeseibacteriota</taxon>
    </lineage>
</organism>
<comment type="caution">
    <text evidence="1">The sequence shown here is derived from an EMBL/GenBank/DDBJ whole genome shotgun (WGS) entry which is preliminary data.</text>
</comment>
<name>A0A0G0WVI1_9BACT</name>
<accession>A0A0G0WVI1</accession>
<proteinExistence type="predicted"/>
<gene>
    <name evidence="1" type="ORF">UU74_C0033G0001</name>
</gene>
<feature type="non-terminal residue" evidence="1">
    <location>
        <position position="44"/>
    </location>
</feature>
<dbReference type="Proteomes" id="UP000033969">
    <property type="component" value="Unassembled WGS sequence"/>
</dbReference>
<dbReference type="EMBL" id="LCBU01000033">
    <property type="protein sequence ID" value="KKS16769.1"/>
    <property type="molecule type" value="Genomic_DNA"/>
</dbReference>
<evidence type="ECO:0000313" key="2">
    <source>
        <dbReference type="Proteomes" id="UP000033969"/>
    </source>
</evidence>
<evidence type="ECO:0000313" key="1">
    <source>
        <dbReference type="EMBL" id="KKS16769.1"/>
    </source>
</evidence>
<protein>
    <submittedName>
        <fullName evidence="1">Uncharacterized protein</fullName>
    </submittedName>
</protein>
<reference evidence="1 2" key="1">
    <citation type="journal article" date="2015" name="Nature">
        <title>rRNA introns, odd ribosomes, and small enigmatic genomes across a large radiation of phyla.</title>
        <authorList>
            <person name="Brown C.T."/>
            <person name="Hug L.A."/>
            <person name="Thomas B.C."/>
            <person name="Sharon I."/>
            <person name="Castelle C.J."/>
            <person name="Singh A."/>
            <person name="Wilkins M.J."/>
            <person name="Williams K.H."/>
            <person name="Banfield J.F."/>
        </authorList>
    </citation>
    <scope>NUCLEOTIDE SEQUENCE [LARGE SCALE GENOMIC DNA]</scope>
</reference>
<sequence>MNRTNYLRLILSITPGDIYRIPCSSEREYKSNRMLFYRALAQAK</sequence>
<dbReference type="AlphaFoldDB" id="A0A0G0WVI1"/>